<dbReference type="GO" id="GO:0005737">
    <property type="term" value="C:cytoplasm"/>
    <property type="evidence" value="ECO:0007669"/>
    <property type="project" value="TreeGrafter"/>
</dbReference>
<evidence type="ECO:0000313" key="3">
    <source>
        <dbReference type="Proteomes" id="UP000317638"/>
    </source>
</evidence>
<dbReference type="PANTHER" id="PTHR43441">
    <property type="entry name" value="RIBOSOMAL-PROTEIN-SERINE ACETYLTRANSFERASE"/>
    <property type="match status" value="1"/>
</dbReference>
<dbReference type="GO" id="GO:1990189">
    <property type="term" value="F:protein N-terminal-serine acetyltransferase activity"/>
    <property type="evidence" value="ECO:0007669"/>
    <property type="project" value="TreeGrafter"/>
</dbReference>
<dbReference type="InterPro" id="IPR051908">
    <property type="entry name" value="Ribosomal_N-acetyltransferase"/>
</dbReference>
<dbReference type="EMBL" id="VKKG01000003">
    <property type="protein sequence ID" value="TRY18049.1"/>
    <property type="molecule type" value="Genomic_DNA"/>
</dbReference>
<dbReference type="OrthoDB" id="3466127at2"/>
<dbReference type="RefSeq" id="WP_143938025.1">
    <property type="nucleotide sequence ID" value="NZ_VKKG01000003.1"/>
</dbReference>
<name>A0A553K016_9ACTN</name>
<protein>
    <submittedName>
        <fullName evidence="2">GNAT family N-acetyltransferase</fullName>
    </submittedName>
</protein>
<dbReference type="GO" id="GO:0008999">
    <property type="term" value="F:protein-N-terminal-alanine acetyltransferase activity"/>
    <property type="evidence" value="ECO:0007669"/>
    <property type="project" value="TreeGrafter"/>
</dbReference>
<dbReference type="Proteomes" id="UP000317638">
    <property type="component" value="Unassembled WGS sequence"/>
</dbReference>
<keyword evidence="2" id="KW-0808">Transferase</keyword>
<proteinExistence type="predicted"/>
<organism evidence="2 3">
    <name type="scientific">Tessaracoccus rhinocerotis</name>
    <dbReference type="NCBI Taxonomy" id="1689449"/>
    <lineage>
        <taxon>Bacteria</taxon>
        <taxon>Bacillati</taxon>
        <taxon>Actinomycetota</taxon>
        <taxon>Actinomycetes</taxon>
        <taxon>Propionibacteriales</taxon>
        <taxon>Propionibacteriaceae</taxon>
        <taxon>Tessaracoccus</taxon>
    </lineage>
</organism>
<gene>
    <name evidence="2" type="ORF">FOJ82_08280</name>
</gene>
<dbReference type="SUPFAM" id="SSF55729">
    <property type="entry name" value="Acyl-CoA N-acyltransferases (Nat)"/>
    <property type="match status" value="1"/>
</dbReference>
<reference evidence="2 3" key="1">
    <citation type="submission" date="2019-07" db="EMBL/GenBank/DDBJ databases">
        <authorList>
            <person name="Zhou L.-Y."/>
        </authorList>
    </citation>
    <scope>NUCLEOTIDE SEQUENCE [LARGE SCALE GENOMIC DNA]</scope>
    <source>
        <strain evidence="2 3">YIM 101269</strain>
    </source>
</reference>
<feature type="domain" description="N-acetyltransferase" evidence="1">
    <location>
        <begin position="21"/>
        <end position="167"/>
    </location>
</feature>
<dbReference type="InterPro" id="IPR000182">
    <property type="entry name" value="GNAT_dom"/>
</dbReference>
<sequence>MIDELAQLYPPFGLSVRAGDITLRVFRDSDLPAYAELVSSPIFADDDAPHVFAWTQGDPAKRLTDSLQFQWAARSSVGPEDWQLPLGVFEGERLVGSQDLSAKHFAKLGVVGSGSYLRLDAQGRGIGTLMRQMVLVLAFDHLGAVRAESSAVVGNAASLAVSRHCGYALDGFEVSLNGERRVELQRVAVTPETFVRPDVEVTVSGVTPELRTLLGAVPAGS</sequence>
<dbReference type="Pfam" id="PF13302">
    <property type="entry name" value="Acetyltransf_3"/>
    <property type="match status" value="1"/>
</dbReference>
<dbReference type="PANTHER" id="PTHR43441:SF11">
    <property type="entry name" value="RIBOSOMAL-PROTEIN-SERINE ACETYLTRANSFERASE"/>
    <property type="match status" value="1"/>
</dbReference>
<evidence type="ECO:0000313" key="2">
    <source>
        <dbReference type="EMBL" id="TRY18049.1"/>
    </source>
</evidence>
<dbReference type="AlphaFoldDB" id="A0A553K016"/>
<keyword evidence="3" id="KW-1185">Reference proteome</keyword>
<comment type="caution">
    <text evidence="2">The sequence shown here is derived from an EMBL/GenBank/DDBJ whole genome shotgun (WGS) entry which is preliminary data.</text>
</comment>
<dbReference type="Gene3D" id="3.40.630.30">
    <property type="match status" value="1"/>
</dbReference>
<dbReference type="InterPro" id="IPR016181">
    <property type="entry name" value="Acyl_CoA_acyltransferase"/>
</dbReference>
<evidence type="ECO:0000259" key="1">
    <source>
        <dbReference type="Pfam" id="PF13302"/>
    </source>
</evidence>
<accession>A0A553K016</accession>